<keyword evidence="2" id="KW-1185">Reference proteome</keyword>
<reference evidence="1 2" key="1">
    <citation type="journal article" date="2019" name="Nat. Plants">
        <title>Genome sequencing of Musa balbisiana reveals subgenome evolution and function divergence in polyploid bananas.</title>
        <authorList>
            <person name="Yao X."/>
        </authorList>
    </citation>
    <scope>NUCLEOTIDE SEQUENCE [LARGE SCALE GENOMIC DNA]</scope>
    <source>
        <strain evidence="2">cv. DH-PKW</strain>
        <tissue evidence="1">Leaves</tissue>
    </source>
</reference>
<dbReference type="EMBL" id="PYDT01000008">
    <property type="protein sequence ID" value="THU54532.1"/>
    <property type="molecule type" value="Genomic_DNA"/>
</dbReference>
<name>A0A4S8J2D1_MUSBA</name>
<protein>
    <submittedName>
        <fullName evidence="1">Uncharacterized protein</fullName>
    </submittedName>
</protein>
<organism evidence="1 2">
    <name type="scientific">Musa balbisiana</name>
    <name type="common">Banana</name>
    <dbReference type="NCBI Taxonomy" id="52838"/>
    <lineage>
        <taxon>Eukaryota</taxon>
        <taxon>Viridiplantae</taxon>
        <taxon>Streptophyta</taxon>
        <taxon>Embryophyta</taxon>
        <taxon>Tracheophyta</taxon>
        <taxon>Spermatophyta</taxon>
        <taxon>Magnoliopsida</taxon>
        <taxon>Liliopsida</taxon>
        <taxon>Zingiberales</taxon>
        <taxon>Musaceae</taxon>
        <taxon>Musa</taxon>
    </lineage>
</organism>
<proteinExistence type="predicted"/>
<evidence type="ECO:0000313" key="2">
    <source>
        <dbReference type="Proteomes" id="UP000317650"/>
    </source>
</evidence>
<comment type="caution">
    <text evidence="1">The sequence shown here is derived from an EMBL/GenBank/DDBJ whole genome shotgun (WGS) entry which is preliminary data.</text>
</comment>
<accession>A0A4S8J2D1</accession>
<sequence length="123" mass="14140">MNSCRGKNRIMLFHGSFISEGADSYCMVPKTKGASRHMHLISKKHLMEELRQLSLRRQSWVQKALARDKRTRRQVLLKNMPQYCHSSCHERERCTVEIVLVGVEAQDPDNGALIAAKSVDFRS</sequence>
<gene>
    <name evidence="1" type="ORF">C4D60_Mb10t26090</name>
</gene>
<dbReference type="AlphaFoldDB" id="A0A4S8J2D1"/>
<dbReference type="Proteomes" id="UP000317650">
    <property type="component" value="Chromosome 10"/>
</dbReference>
<evidence type="ECO:0000313" key="1">
    <source>
        <dbReference type="EMBL" id="THU54532.1"/>
    </source>
</evidence>